<gene>
    <name evidence="6" type="ORF">M5D96_009767</name>
</gene>
<dbReference type="HAMAP" id="MF_00129">
    <property type="entry name" value="MnmG_GidA"/>
    <property type="match status" value="1"/>
</dbReference>
<dbReference type="GO" id="GO:0050660">
    <property type="term" value="F:flavin adenine dinucleotide binding"/>
    <property type="evidence" value="ECO:0007669"/>
    <property type="project" value="InterPro"/>
</dbReference>
<dbReference type="OrthoDB" id="3329at2759"/>
<dbReference type="SMART" id="SM01228">
    <property type="entry name" value="GIDA_assoc_3"/>
    <property type="match status" value="1"/>
</dbReference>
<dbReference type="PROSITE" id="PS01280">
    <property type="entry name" value="GIDA_1"/>
    <property type="match status" value="1"/>
</dbReference>
<keyword evidence="4" id="KW-0274">FAD</keyword>
<evidence type="ECO:0000313" key="6">
    <source>
        <dbReference type="EMBL" id="KAI8037606.1"/>
    </source>
</evidence>
<dbReference type="PANTHER" id="PTHR11806">
    <property type="entry name" value="GLUCOSE INHIBITED DIVISION PROTEIN A"/>
    <property type="match status" value="1"/>
</dbReference>
<dbReference type="InterPro" id="IPR044920">
    <property type="entry name" value="MnmG_C_subdom_sf"/>
</dbReference>
<dbReference type="InterPro" id="IPR004416">
    <property type="entry name" value="MnmG"/>
</dbReference>
<dbReference type="GO" id="GO:0005829">
    <property type="term" value="C:cytosol"/>
    <property type="evidence" value="ECO:0007669"/>
    <property type="project" value="TreeGrafter"/>
</dbReference>
<accession>A0A9P9YIU2</accession>
<evidence type="ECO:0000313" key="7">
    <source>
        <dbReference type="Proteomes" id="UP001059596"/>
    </source>
</evidence>
<dbReference type="InterPro" id="IPR020595">
    <property type="entry name" value="MnmG-rel_CS"/>
</dbReference>
<name>A0A9P9YIU2_9MUSC</name>
<dbReference type="GO" id="GO:0070899">
    <property type="term" value="P:mitochondrial tRNA wobble uridine modification"/>
    <property type="evidence" value="ECO:0007669"/>
    <property type="project" value="UniProtKB-ARBA"/>
</dbReference>
<reference evidence="6" key="1">
    <citation type="journal article" date="2023" name="Genome Biol. Evol.">
        <title>Long-read-based Genome Assembly of Drosophila gunungcola Reveals Fewer Chemosensory Genes in Flower-breeding Species.</title>
        <authorList>
            <person name="Negi A."/>
            <person name="Liao B.Y."/>
            <person name="Yeh S.D."/>
        </authorList>
    </citation>
    <scope>NUCLEOTIDE SEQUENCE</scope>
    <source>
        <strain evidence="6">Sukarami</strain>
    </source>
</reference>
<evidence type="ECO:0000256" key="3">
    <source>
        <dbReference type="ARBA" id="ARBA00022630"/>
    </source>
</evidence>
<dbReference type="FunFam" id="3.50.50.60:FF:000002">
    <property type="entry name" value="tRNA uridine 5-carboxymethylaminomethyl modification enzyme MnmG"/>
    <property type="match status" value="1"/>
</dbReference>
<dbReference type="EMBL" id="JAMKOV010000012">
    <property type="protein sequence ID" value="KAI8037606.1"/>
    <property type="molecule type" value="Genomic_DNA"/>
</dbReference>
<evidence type="ECO:0000256" key="4">
    <source>
        <dbReference type="ARBA" id="ARBA00022827"/>
    </source>
</evidence>
<dbReference type="PANTHER" id="PTHR11806:SF0">
    <property type="entry name" value="PROTEIN MTO1 HOMOLOG, MITOCHONDRIAL"/>
    <property type="match status" value="1"/>
</dbReference>
<dbReference type="GO" id="GO:0030488">
    <property type="term" value="P:tRNA methylation"/>
    <property type="evidence" value="ECO:0007669"/>
    <property type="project" value="TreeGrafter"/>
</dbReference>
<dbReference type="Gene3D" id="3.50.50.60">
    <property type="entry name" value="FAD/NAD(P)-binding domain"/>
    <property type="match status" value="2"/>
</dbReference>
<dbReference type="SUPFAM" id="SSF51905">
    <property type="entry name" value="FAD/NAD(P)-binding domain"/>
    <property type="match status" value="1"/>
</dbReference>
<protein>
    <recommendedName>
        <fullName evidence="5">tRNA uridine 5-carboxymethylaminomethyl modification enzyme C-terminal subdomain domain-containing protein</fullName>
    </recommendedName>
</protein>
<dbReference type="InterPro" id="IPR002218">
    <property type="entry name" value="MnmG-rel"/>
</dbReference>
<dbReference type="Gene3D" id="1.10.150.570">
    <property type="entry name" value="GidA associated domain, C-terminal subdomain"/>
    <property type="match status" value="1"/>
</dbReference>
<keyword evidence="3" id="KW-0285">Flavoprotein</keyword>
<dbReference type="InterPro" id="IPR026904">
    <property type="entry name" value="MnmG_C"/>
</dbReference>
<keyword evidence="7" id="KW-1185">Reference proteome</keyword>
<dbReference type="GO" id="GO:0005739">
    <property type="term" value="C:mitochondrion"/>
    <property type="evidence" value="ECO:0007669"/>
    <property type="project" value="GOC"/>
</dbReference>
<dbReference type="PRINTS" id="PR00411">
    <property type="entry name" value="PNDRDTASEI"/>
</dbReference>
<evidence type="ECO:0000256" key="1">
    <source>
        <dbReference type="ARBA" id="ARBA00001974"/>
    </source>
</evidence>
<sequence>MQQLRTAVIHGLARRIHLPSRSKHSASPEIYDVVVIGGGHAGTEASAAAARMGSRTLLLTHKLETIGEMSCNPSFGGIGKGHLMREVDALDGVCARCCDVSGVHYKVLNRRRGPAVWGPRAQIDRQLYKKAVQRELHSTPNLEIRAAAVDNLLIEDEQASQSRRCAGVLLANGEVVRSRSVVLTTGTFLRAHINIGLEVRPAGRIGDAPAKALGEAIDRLGFRMGRLKTGTPPRIAKSSVDFTQLQRHDGDDPPMPFSFLNREVWIPARDQLPCHLTYTTPKVSDIVRNNLHVNRHVTEEITGPRYCPSIESKILRFGDKVHQVWLEPEGLDSPLVYPQGISCTLPHEQQVELVHAIQGLEKAEVVQPGYGVEYDFIDPRELYPTLETKRVPGLFFAGQINGTTGYEEAAAQGIIAGANAAGKTRHGDGRQLTISRTEGYIGVLIDDLTSLGTNEPYRMFTSRAEFRLSLRPDNADMRLTQKGYDFGLVSPHRYQHFQQTEERLQSAIESLRGLRKHTHYWRQALDLPKAKASVEKTAFDMLGIPADNITVDQLIQLHASELSWLSGERNLAERLKIEALYSFFVDEQQRDVEDVRREERLSIPADIDYFSKSLSLSNEERQKLTLIQPQTIAAASRIQGVTPSTIVRIMKYVKKSEVAKA</sequence>
<dbReference type="PROSITE" id="PS01281">
    <property type="entry name" value="GIDA_2"/>
    <property type="match status" value="1"/>
</dbReference>
<dbReference type="InterPro" id="IPR047001">
    <property type="entry name" value="MnmG_C_subdom"/>
</dbReference>
<organism evidence="6 7">
    <name type="scientific">Drosophila gunungcola</name>
    <name type="common">fruit fly</name>
    <dbReference type="NCBI Taxonomy" id="103775"/>
    <lineage>
        <taxon>Eukaryota</taxon>
        <taxon>Metazoa</taxon>
        <taxon>Ecdysozoa</taxon>
        <taxon>Arthropoda</taxon>
        <taxon>Hexapoda</taxon>
        <taxon>Insecta</taxon>
        <taxon>Pterygota</taxon>
        <taxon>Neoptera</taxon>
        <taxon>Endopterygota</taxon>
        <taxon>Diptera</taxon>
        <taxon>Brachycera</taxon>
        <taxon>Muscomorpha</taxon>
        <taxon>Ephydroidea</taxon>
        <taxon>Drosophilidae</taxon>
        <taxon>Drosophila</taxon>
        <taxon>Sophophora</taxon>
    </lineage>
</organism>
<evidence type="ECO:0000256" key="2">
    <source>
        <dbReference type="ARBA" id="ARBA00007653"/>
    </source>
</evidence>
<dbReference type="NCBIfam" id="TIGR00136">
    <property type="entry name" value="mnmG_gidA"/>
    <property type="match status" value="1"/>
</dbReference>
<comment type="similarity">
    <text evidence="2">Belongs to the MnmG family.</text>
</comment>
<evidence type="ECO:0000259" key="5">
    <source>
        <dbReference type="SMART" id="SM01228"/>
    </source>
</evidence>
<dbReference type="Pfam" id="PF13932">
    <property type="entry name" value="SAM_GIDA_C"/>
    <property type="match status" value="1"/>
</dbReference>
<comment type="caution">
    <text evidence="6">The sequence shown here is derived from an EMBL/GenBank/DDBJ whole genome shotgun (WGS) entry which is preliminary data.</text>
</comment>
<dbReference type="Pfam" id="PF01134">
    <property type="entry name" value="GIDA"/>
    <property type="match status" value="1"/>
</dbReference>
<dbReference type="FunFam" id="3.50.50.60:FF:000082">
    <property type="entry name" value="protein MTO1 homolog, mitochondrial isoform X1"/>
    <property type="match status" value="1"/>
</dbReference>
<proteinExistence type="inferred from homology"/>
<feature type="domain" description="tRNA uridine 5-carboxymethylaminomethyl modification enzyme C-terminal subdomain" evidence="5">
    <location>
        <begin position="579"/>
        <end position="651"/>
    </location>
</feature>
<dbReference type="AlphaFoldDB" id="A0A9P9YIU2"/>
<comment type="cofactor">
    <cofactor evidence="1">
        <name>FAD</name>
        <dbReference type="ChEBI" id="CHEBI:57692"/>
    </cofactor>
</comment>
<dbReference type="Pfam" id="PF21680">
    <property type="entry name" value="GIDA_C_1st"/>
    <property type="match status" value="1"/>
</dbReference>
<dbReference type="InterPro" id="IPR040131">
    <property type="entry name" value="MnmG_N"/>
</dbReference>
<dbReference type="Proteomes" id="UP001059596">
    <property type="component" value="Unassembled WGS sequence"/>
</dbReference>
<dbReference type="FunFam" id="1.10.150.570:FF:000001">
    <property type="entry name" value="tRNA uridine 5-carboxymethylaminomethyl modification enzyme MnmG"/>
    <property type="match status" value="1"/>
</dbReference>
<dbReference type="InterPro" id="IPR049312">
    <property type="entry name" value="GIDA_C_N"/>
</dbReference>
<dbReference type="InterPro" id="IPR036188">
    <property type="entry name" value="FAD/NAD-bd_sf"/>
</dbReference>